<evidence type="ECO:0000256" key="5">
    <source>
        <dbReference type="ARBA" id="ARBA00022989"/>
    </source>
</evidence>
<dbReference type="OrthoDB" id="77989at2759"/>
<evidence type="ECO:0000256" key="4">
    <source>
        <dbReference type="ARBA" id="ARBA00022792"/>
    </source>
</evidence>
<proteinExistence type="predicted"/>
<dbReference type="PANTHER" id="PTHR24089">
    <property type="entry name" value="SOLUTE CARRIER FAMILY 25"/>
    <property type="match status" value="1"/>
</dbReference>
<feature type="compositionally biased region" description="Polar residues" evidence="7">
    <location>
        <begin position="147"/>
        <end position="161"/>
    </location>
</feature>
<dbReference type="Proteomes" id="UP000077154">
    <property type="component" value="Unassembled WGS sequence"/>
</dbReference>
<evidence type="ECO:0000256" key="3">
    <source>
        <dbReference type="ARBA" id="ARBA00022737"/>
    </source>
</evidence>
<keyword evidence="2" id="KW-0812">Transmembrane</keyword>
<keyword evidence="5" id="KW-1133">Transmembrane helix</keyword>
<name>A0A176ZWQ0_9PEZI</name>
<evidence type="ECO:0000256" key="2">
    <source>
        <dbReference type="ARBA" id="ARBA00022692"/>
    </source>
</evidence>
<evidence type="ECO:0000313" key="8">
    <source>
        <dbReference type="EMBL" id="OAF54359.1"/>
    </source>
</evidence>
<dbReference type="EMBL" id="KV441427">
    <property type="protein sequence ID" value="OAF54359.1"/>
    <property type="molecule type" value="Genomic_DNA"/>
</dbReference>
<keyword evidence="4" id="KW-0496">Mitochondrion</keyword>
<dbReference type="InterPro" id="IPR023395">
    <property type="entry name" value="MCP_dom_sf"/>
</dbReference>
<keyword evidence="4" id="KW-0999">Mitochondrion inner membrane</keyword>
<dbReference type="GeneID" id="36292360"/>
<keyword evidence="6" id="KW-0472">Membrane</keyword>
<dbReference type="AlphaFoldDB" id="A0A176ZWQ0"/>
<reference evidence="8" key="1">
    <citation type="submission" date="2016-03" db="EMBL/GenBank/DDBJ databases">
        <title>Updated assembly of Pseudogymnoascus destructans, the fungus causing white-nose syndrome of bats.</title>
        <authorList>
            <person name="Palmer J.M."/>
            <person name="Drees K.P."/>
            <person name="Foster J.T."/>
            <person name="Lindner D.L."/>
        </authorList>
    </citation>
    <scope>NUCLEOTIDE SEQUENCE [LARGE SCALE GENOMIC DNA]</scope>
    <source>
        <strain evidence="8">20631-21</strain>
    </source>
</reference>
<evidence type="ECO:0000256" key="1">
    <source>
        <dbReference type="ARBA" id="ARBA00004325"/>
    </source>
</evidence>
<dbReference type="Gene3D" id="1.50.40.10">
    <property type="entry name" value="Mitochondrial carrier domain"/>
    <property type="match status" value="1"/>
</dbReference>
<dbReference type="RefSeq" id="XP_024319666.1">
    <property type="nucleotide sequence ID" value="XM_024472768.1"/>
</dbReference>
<feature type="compositionally biased region" description="Basic and acidic residues" evidence="7">
    <location>
        <begin position="119"/>
        <end position="133"/>
    </location>
</feature>
<accession>A0A176ZWQ0</accession>
<evidence type="ECO:0000256" key="6">
    <source>
        <dbReference type="ARBA" id="ARBA00023136"/>
    </source>
</evidence>
<dbReference type="eggNOG" id="ENOG502RQI2">
    <property type="taxonomic scope" value="Eukaryota"/>
</dbReference>
<gene>
    <name evidence="8" type="primary">UGO1</name>
    <name evidence="8" type="ORF">VC83_09328</name>
</gene>
<dbReference type="SUPFAM" id="SSF103506">
    <property type="entry name" value="Mitochondrial carrier"/>
    <property type="match status" value="1"/>
</dbReference>
<evidence type="ECO:0000256" key="7">
    <source>
        <dbReference type="SAM" id="MobiDB-lite"/>
    </source>
</evidence>
<organism evidence="8">
    <name type="scientific">Pseudogymnoascus destructans</name>
    <dbReference type="NCBI Taxonomy" id="655981"/>
    <lineage>
        <taxon>Eukaryota</taxon>
        <taxon>Fungi</taxon>
        <taxon>Dikarya</taxon>
        <taxon>Ascomycota</taxon>
        <taxon>Pezizomycotina</taxon>
        <taxon>Leotiomycetes</taxon>
        <taxon>Thelebolales</taxon>
        <taxon>Thelebolaceae</taxon>
        <taxon>Pseudogymnoascus</taxon>
    </lineage>
</organism>
<feature type="region of interest" description="Disordered" evidence="7">
    <location>
        <begin position="112"/>
        <end position="166"/>
    </location>
</feature>
<sequence>MANPREGPNPLRPYYIPPSIGFPPEAQNAGSSGRGAGQNGSTSYASSARDIFSDIDYSDYVSEGSQSTVDMIKQMLDEAMYKYMSVLIAQPFDVAKTILQVRSQALADRSVPAFSPRNGRKEASDFAESKYEEYPSDDSDPDERAYFTSNAPEATSYTSPTRSRRHATDRAGYVLPSADDSPSANQLTLKYSDSILEIIGQLWTKEGAWGVWKGTNSTFIYSALLRTFENWARSFLSAVFNAPDPGIVGIISGGLDMVDSPYPWSSLGIAVGAAAIAGLALAPLDIVRTKLILMSTNAPRRGLVNELGQLPSWVCPGKIFVPTILHSIISPVIIHSTPLVLSSQFSIDPVRTPAVFSVASFLSQAVELFVKLPLETVLRRGQMSVLTTPPYYTGKELDTVVDIGPYSGPIGTMWMIAREEGVRDDPDALKLSGPVTRTTRKPQVKQGQGVEGLWRGWRVGMWGLVGMWGAAAMGGGGGGEF</sequence>
<keyword evidence="3" id="KW-0677">Repeat</keyword>
<protein>
    <submittedName>
        <fullName evidence="8">Mitochondrial fusion and transport protein ugo1</fullName>
    </submittedName>
</protein>
<feature type="region of interest" description="Disordered" evidence="7">
    <location>
        <begin position="1"/>
        <end position="44"/>
    </location>
</feature>
<dbReference type="VEuPathDB" id="FungiDB:GMDG_06263"/>
<dbReference type="GO" id="GO:0031966">
    <property type="term" value="C:mitochondrial membrane"/>
    <property type="evidence" value="ECO:0007669"/>
    <property type="project" value="UniProtKB-SubCell"/>
</dbReference>
<comment type="subcellular location">
    <subcellularLocation>
        <location evidence="1">Mitochondrion membrane</location>
    </subcellularLocation>
</comment>